<keyword evidence="1" id="KW-0408">Iron</keyword>
<dbReference type="EMBL" id="QZWG01000020">
    <property type="protein sequence ID" value="RZB43099.1"/>
    <property type="molecule type" value="Genomic_DNA"/>
</dbReference>
<dbReference type="PANTHER" id="PTHR10617">
    <property type="entry name" value="ELECTRON TRANSFER FLAVOPROTEIN-UBIQUINONE OXIDOREDUCTASE"/>
    <property type="match status" value="1"/>
</dbReference>
<dbReference type="AlphaFoldDB" id="A0A445F2S1"/>
<dbReference type="Proteomes" id="UP000289340">
    <property type="component" value="Chromosome 20"/>
</dbReference>
<feature type="signal peptide" evidence="2">
    <location>
        <begin position="1"/>
        <end position="17"/>
    </location>
</feature>
<name>A0A445F2S1_GLYSO</name>
<protein>
    <recommendedName>
        <fullName evidence="1">Electron transfer flavoprotein-ubiquinone oxidoreductase</fullName>
        <shortName evidence="1">ETF-QO</shortName>
        <ecNumber evidence="1">1.5.5.1</ecNumber>
    </recommendedName>
</protein>
<comment type="function">
    <text evidence="1">Accepts electrons from ETF and reduces ubiquinone.</text>
</comment>
<dbReference type="GO" id="GO:0051539">
    <property type="term" value="F:4 iron, 4 sulfur cluster binding"/>
    <property type="evidence" value="ECO:0007669"/>
    <property type="project" value="UniProtKB-UniRule"/>
</dbReference>
<feature type="chain" id="PRO_5019451410" description="Electron transfer flavoprotein-ubiquinone oxidoreductase" evidence="2">
    <location>
        <begin position="18"/>
        <end position="145"/>
    </location>
</feature>
<organism evidence="3 4">
    <name type="scientific">Glycine soja</name>
    <name type="common">Wild soybean</name>
    <dbReference type="NCBI Taxonomy" id="3848"/>
    <lineage>
        <taxon>Eukaryota</taxon>
        <taxon>Viridiplantae</taxon>
        <taxon>Streptophyta</taxon>
        <taxon>Embryophyta</taxon>
        <taxon>Tracheophyta</taxon>
        <taxon>Spermatophyta</taxon>
        <taxon>Magnoliopsida</taxon>
        <taxon>eudicotyledons</taxon>
        <taxon>Gunneridae</taxon>
        <taxon>Pentapetalae</taxon>
        <taxon>rosids</taxon>
        <taxon>fabids</taxon>
        <taxon>Fabales</taxon>
        <taxon>Fabaceae</taxon>
        <taxon>Papilionoideae</taxon>
        <taxon>50 kb inversion clade</taxon>
        <taxon>NPAAA clade</taxon>
        <taxon>indigoferoid/millettioid clade</taxon>
        <taxon>Phaseoleae</taxon>
        <taxon>Glycine</taxon>
        <taxon>Glycine subgen. Soja</taxon>
    </lineage>
</organism>
<accession>A0A445F2S1</accession>
<keyword evidence="1" id="KW-0813">Transport</keyword>
<evidence type="ECO:0000313" key="3">
    <source>
        <dbReference type="EMBL" id="RZB43099.1"/>
    </source>
</evidence>
<dbReference type="GO" id="GO:0046872">
    <property type="term" value="F:metal ion binding"/>
    <property type="evidence" value="ECO:0007669"/>
    <property type="project" value="UniProtKB-KW"/>
</dbReference>
<keyword evidence="1 3" id="KW-0830">Ubiquinone</keyword>
<dbReference type="InterPro" id="IPR036188">
    <property type="entry name" value="FAD/NAD-bd_sf"/>
</dbReference>
<proteinExistence type="predicted"/>
<dbReference type="GO" id="GO:0005743">
    <property type="term" value="C:mitochondrial inner membrane"/>
    <property type="evidence" value="ECO:0007669"/>
    <property type="project" value="TreeGrafter"/>
</dbReference>
<keyword evidence="1" id="KW-0249">Electron transport</keyword>
<dbReference type="GO" id="GO:0004174">
    <property type="term" value="F:electron-transferring-flavoprotein dehydrogenase activity"/>
    <property type="evidence" value="ECO:0007669"/>
    <property type="project" value="UniProtKB-UniRule"/>
</dbReference>
<keyword evidence="1" id="KW-0560">Oxidoreductase</keyword>
<comment type="cofactor">
    <cofactor evidence="1">
        <name>FAD</name>
        <dbReference type="ChEBI" id="CHEBI:57692"/>
    </cofactor>
</comment>
<keyword evidence="1" id="KW-0285">Flavoprotein</keyword>
<evidence type="ECO:0000256" key="1">
    <source>
        <dbReference type="RuleBase" id="RU366068"/>
    </source>
</evidence>
<keyword evidence="1" id="KW-0479">Metal-binding</keyword>
<comment type="caution">
    <text evidence="3">The sequence shown here is derived from an EMBL/GenBank/DDBJ whole genome shotgun (WGS) entry which is preliminary data.</text>
</comment>
<dbReference type="EC" id="1.5.5.1" evidence="1"/>
<dbReference type="SUPFAM" id="SSF51905">
    <property type="entry name" value="FAD/NAD(P)-binding domain"/>
    <property type="match status" value="1"/>
</dbReference>
<gene>
    <name evidence="3" type="ORF">D0Y65_053625</name>
</gene>
<comment type="cofactor">
    <cofactor evidence="1">
        <name>[4Fe-4S] cluster</name>
        <dbReference type="ChEBI" id="CHEBI:49883"/>
    </cofactor>
    <text evidence="1">Binds 1 [4Fe-4S] cluster.</text>
</comment>
<sequence>MAIIRMLASALSWVTVAYRNFRIQAIQFFLGDIQQTKIHLFFSLSHTHTFPIANNSYHSFSGRHAFSSSQPHANSRVSTSRSFCTTSFDRDSIEYDVVIVDTGPAGLSATIQLKQMCCQRNLDLFVCVLEKRHDLATLSCFGGGI</sequence>
<keyword evidence="1" id="KW-0411">Iron-sulfur</keyword>
<dbReference type="PANTHER" id="PTHR10617:SF107">
    <property type="entry name" value="ELECTRON TRANSFER FLAVOPROTEIN-UBIQUINONE OXIDOREDUCTASE, MITOCHONDRIAL"/>
    <property type="match status" value="1"/>
</dbReference>
<dbReference type="InterPro" id="IPR040156">
    <property type="entry name" value="ETF-QO"/>
</dbReference>
<dbReference type="Gene3D" id="3.50.50.60">
    <property type="entry name" value="FAD/NAD(P)-binding domain"/>
    <property type="match status" value="1"/>
</dbReference>
<evidence type="ECO:0000313" key="4">
    <source>
        <dbReference type="Proteomes" id="UP000289340"/>
    </source>
</evidence>
<evidence type="ECO:0000256" key="2">
    <source>
        <dbReference type="SAM" id="SignalP"/>
    </source>
</evidence>
<comment type="catalytic activity">
    <reaction evidence="1">
        <text>a ubiquinone + reduced [electron-transfer flavoprotein] = a ubiquinol + oxidized [electron-transfer flavoprotein] + H(+)</text>
        <dbReference type="Rhea" id="RHEA:24052"/>
        <dbReference type="Rhea" id="RHEA-COMP:9565"/>
        <dbReference type="Rhea" id="RHEA-COMP:9566"/>
        <dbReference type="Rhea" id="RHEA-COMP:10685"/>
        <dbReference type="Rhea" id="RHEA-COMP:10686"/>
        <dbReference type="ChEBI" id="CHEBI:15378"/>
        <dbReference type="ChEBI" id="CHEBI:16389"/>
        <dbReference type="ChEBI" id="CHEBI:17976"/>
        <dbReference type="ChEBI" id="CHEBI:57692"/>
        <dbReference type="ChEBI" id="CHEBI:58307"/>
        <dbReference type="EC" id="1.5.5.1"/>
    </reaction>
</comment>
<keyword evidence="2" id="KW-0732">Signal</keyword>
<keyword evidence="4" id="KW-1185">Reference proteome</keyword>
<reference evidence="3 4" key="1">
    <citation type="submission" date="2018-09" db="EMBL/GenBank/DDBJ databases">
        <title>A high-quality reference genome of wild soybean provides a powerful tool to mine soybean genomes.</title>
        <authorList>
            <person name="Xie M."/>
            <person name="Chung C.Y.L."/>
            <person name="Li M.-W."/>
            <person name="Wong F.-L."/>
            <person name="Chan T.-F."/>
            <person name="Lam H.-M."/>
        </authorList>
    </citation>
    <scope>NUCLEOTIDE SEQUENCE [LARGE SCALE GENOMIC DNA]</scope>
    <source>
        <strain evidence="4">cv. W05</strain>
        <tissue evidence="3">Hypocotyl of etiolated seedlings</tissue>
    </source>
</reference>
<keyword evidence="1" id="KW-0274">FAD</keyword>